<dbReference type="STRING" id="1325564.NSJP_2226"/>
<evidence type="ECO:0000256" key="5">
    <source>
        <dbReference type="ARBA" id="ARBA00022679"/>
    </source>
</evidence>
<dbReference type="PANTHER" id="PTHR47779">
    <property type="entry name" value="SYNTHASE (CCG-9), PUTATIVE (AFU_ORTHOLOGUE AFUA_3G12100)-RELATED"/>
    <property type="match status" value="1"/>
</dbReference>
<evidence type="ECO:0000259" key="8">
    <source>
        <dbReference type="Pfam" id="PF21269"/>
    </source>
</evidence>
<dbReference type="KEGG" id="nja:NSJP_2226"/>
<evidence type="ECO:0000256" key="6">
    <source>
        <dbReference type="ARBA" id="ARBA00023277"/>
    </source>
</evidence>
<proteinExistence type="inferred from homology"/>
<feature type="domain" description="Trehalose synthase N-terminal" evidence="8">
    <location>
        <begin position="34"/>
        <end position="173"/>
    </location>
</feature>
<dbReference type="GO" id="GO:0006006">
    <property type="term" value="P:glucose metabolic process"/>
    <property type="evidence" value="ECO:0007669"/>
    <property type="project" value="UniProtKB-KW"/>
</dbReference>
<dbReference type="Pfam" id="PF21269">
    <property type="entry name" value="TreT_GT1"/>
    <property type="match status" value="1"/>
</dbReference>
<dbReference type="RefSeq" id="WP_080886786.1">
    <property type="nucleotide sequence ID" value="NZ_LT828648.1"/>
</dbReference>
<evidence type="ECO:0000256" key="3">
    <source>
        <dbReference type="ARBA" id="ARBA00022526"/>
    </source>
</evidence>
<dbReference type="Gene3D" id="3.40.50.2000">
    <property type="entry name" value="Glycogen Phosphorylase B"/>
    <property type="match status" value="2"/>
</dbReference>
<dbReference type="Pfam" id="PF00534">
    <property type="entry name" value="Glycos_transf_1"/>
    <property type="match status" value="1"/>
</dbReference>
<dbReference type="Proteomes" id="UP000192042">
    <property type="component" value="Chromosome I"/>
</dbReference>
<keyword evidence="3" id="KW-0313">Glucose metabolism</keyword>
<accession>A0A1W1I5U7</accession>
<evidence type="ECO:0000313" key="9">
    <source>
        <dbReference type="EMBL" id="SLM48398.1"/>
    </source>
</evidence>
<keyword evidence="10" id="KW-1185">Reference proteome</keyword>
<evidence type="ECO:0000256" key="2">
    <source>
        <dbReference type="ARBA" id="ARBA00011738"/>
    </source>
</evidence>
<keyword evidence="6" id="KW-0119">Carbohydrate metabolism</keyword>
<comment type="similarity">
    <text evidence="1">Belongs to the glycosyltransferase group 1 family. Glycosyltransferase 4 subfamily.</text>
</comment>
<evidence type="ECO:0000256" key="1">
    <source>
        <dbReference type="ARBA" id="ARBA00009481"/>
    </source>
</evidence>
<keyword evidence="5 9" id="KW-0808">Transferase</keyword>
<protein>
    <submittedName>
        <fullName evidence="9">Trehalose synthase</fullName>
        <ecNumber evidence="9">2.4.1.245</ecNumber>
    </submittedName>
</protein>
<evidence type="ECO:0000256" key="4">
    <source>
        <dbReference type="ARBA" id="ARBA00022676"/>
    </source>
</evidence>
<evidence type="ECO:0000259" key="7">
    <source>
        <dbReference type="Pfam" id="PF00534"/>
    </source>
</evidence>
<dbReference type="EC" id="2.4.1.245" evidence="9"/>
<dbReference type="OrthoDB" id="9813638at2"/>
<evidence type="ECO:0000313" key="10">
    <source>
        <dbReference type="Proteomes" id="UP000192042"/>
    </source>
</evidence>
<organism evidence="9 10">
    <name type="scientific">Nitrospira japonica</name>
    <dbReference type="NCBI Taxonomy" id="1325564"/>
    <lineage>
        <taxon>Bacteria</taxon>
        <taxon>Pseudomonadati</taxon>
        <taxon>Nitrospirota</taxon>
        <taxon>Nitrospiria</taxon>
        <taxon>Nitrospirales</taxon>
        <taxon>Nitrospiraceae</taxon>
        <taxon>Nitrospira</taxon>
    </lineage>
</organism>
<dbReference type="InterPro" id="IPR049438">
    <property type="entry name" value="TreT_GT1"/>
</dbReference>
<dbReference type="AlphaFoldDB" id="A0A1W1I5U7"/>
<dbReference type="InterPro" id="IPR001296">
    <property type="entry name" value="Glyco_trans_1"/>
</dbReference>
<dbReference type="SUPFAM" id="SSF53756">
    <property type="entry name" value="UDP-Glycosyltransferase/glycogen phosphorylase"/>
    <property type="match status" value="1"/>
</dbReference>
<dbReference type="EMBL" id="LT828648">
    <property type="protein sequence ID" value="SLM48398.1"/>
    <property type="molecule type" value="Genomic_DNA"/>
</dbReference>
<dbReference type="InterPro" id="IPR052078">
    <property type="entry name" value="Trehalose_Metab_GTase"/>
</dbReference>
<feature type="domain" description="Glycosyl transferase family 1" evidence="7">
    <location>
        <begin position="209"/>
        <end position="374"/>
    </location>
</feature>
<comment type="subunit">
    <text evidence="2">Homodimer.</text>
</comment>
<dbReference type="PANTHER" id="PTHR47779:SF1">
    <property type="entry name" value="SYNTHASE (CCG-9), PUTATIVE (AFU_ORTHOLOGUE AFUA_3G12100)-RELATED"/>
    <property type="match status" value="1"/>
</dbReference>
<sequence length="399" mass="44579">MAPGLDEYRNIAPKGTVDFLYRLSEQVAGRSFVHVSAGRYGGGMAEVLRRLVPMMNTLGIDARWEVLAGDQEFAQATKRLMNALQGQDEQLTEQMQSVYLKINQRTAQTLNLDADLVMVHDPPPAALIEHRKGGTWFWRCYLDIAKPRQESWSFLRRFIVGYDAAVFSLPGFAHRLPIPQFLISPSIDPLSTKNRELTRVETNQILLRLGIPRDKPILLQLARFEWSKDPIGVVKAYRLVKKHHDCRLVLAGSGVTHDSEGEAVLAQVLEAAGSDPDIHVLQLPPEADLEINALQRAATIVFQKSIREGFNVAVAEAMWKGRPVIGSIAGGIAAQIVDGVTGHTVHSVEGMAFRTRLLLNNPSLMQRMGGAGREHVRRNFLVTRHLSDFLTLMKLFEKR</sequence>
<reference evidence="9 10" key="1">
    <citation type="submission" date="2017-03" db="EMBL/GenBank/DDBJ databases">
        <authorList>
            <person name="Afonso C.L."/>
            <person name="Miller P.J."/>
            <person name="Scott M.A."/>
            <person name="Spackman E."/>
            <person name="Goraichik I."/>
            <person name="Dimitrov K.M."/>
            <person name="Suarez D.L."/>
            <person name="Swayne D.E."/>
        </authorList>
    </citation>
    <scope>NUCLEOTIDE SEQUENCE [LARGE SCALE GENOMIC DNA]</scope>
    <source>
        <strain evidence="9">Genome sequencing of Nitrospira japonica strain NJ11</strain>
    </source>
</reference>
<name>A0A1W1I5U7_9BACT</name>
<gene>
    <name evidence="9" type="primary">treT</name>
    <name evidence="9" type="ORF">NSJP_2226</name>
</gene>
<dbReference type="GO" id="GO:0102986">
    <property type="term" value="F:trehalose synthase activity"/>
    <property type="evidence" value="ECO:0007669"/>
    <property type="project" value="UniProtKB-EC"/>
</dbReference>
<keyword evidence="4 9" id="KW-0328">Glycosyltransferase</keyword>